<proteinExistence type="predicted"/>
<protein>
    <submittedName>
        <fullName evidence="2">Uncharacterized protein</fullName>
    </submittedName>
</protein>
<organism evidence="2 3">
    <name type="scientific">Leptidea sinapis</name>
    <dbReference type="NCBI Taxonomy" id="189913"/>
    <lineage>
        <taxon>Eukaryota</taxon>
        <taxon>Metazoa</taxon>
        <taxon>Ecdysozoa</taxon>
        <taxon>Arthropoda</taxon>
        <taxon>Hexapoda</taxon>
        <taxon>Insecta</taxon>
        <taxon>Pterygota</taxon>
        <taxon>Neoptera</taxon>
        <taxon>Endopterygota</taxon>
        <taxon>Lepidoptera</taxon>
        <taxon>Glossata</taxon>
        <taxon>Ditrysia</taxon>
        <taxon>Papilionoidea</taxon>
        <taxon>Pieridae</taxon>
        <taxon>Dismorphiinae</taxon>
        <taxon>Leptidea</taxon>
    </lineage>
</organism>
<sequence>MENSIGSALDKIKLQEQDTETKLKEKRECIKMVWDQRSNLCETIQNTSDKYDVWALLVRPTNIETPRVLKKPEPEIICGDARLREAMMRRDKAIAERDRLKREPSTGDEFIRSYVRYFKGRSFGTKNKTENVDDSGPIKFSSSGAAKRIPRSIFVKQKDMPWYQPYSVVGSVAAFLIYFCVLREESDIDQQFDTTLYDRVKGLEKHQLILSYKYNKEHGLSVAEIEQRLKELEEEEAKLVV</sequence>
<reference evidence="2 3" key="1">
    <citation type="submission" date="2017-07" db="EMBL/GenBank/DDBJ databases">
        <authorList>
            <person name="Talla V."/>
            <person name="Backstrom N."/>
        </authorList>
    </citation>
    <scope>NUCLEOTIDE SEQUENCE [LARGE SCALE GENOMIC DNA]</scope>
</reference>
<accession>A0A5E4QLI4</accession>
<dbReference type="AlphaFoldDB" id="A0A5E4QLI4"/>
<evidence type="ECO:0000256" key="1">
    <source>
        <dbReference type="SAM" id="Phobius"/>
    </source>
</evidence>
<dbReference type="InterPro" id="IPR029160">
    <property type="entry name" value="UQCC4"/>
</dbReference>
<evidence type="ECO:0000313" key="3">
    <source>
        <dbReference type="Proteomes" id="UP000324832"/>
    </source>
</evidence>
<dbReference type="PANTHER" id="PTHR35268:SF1">
    <property type="entry name" value="UBIQUINOL-CYTOCHROME-C REDUCTASE COMPLEX ASSEMBLY FACTOR 4"/>
    <property type="match status" value="1"/>
</dbReference>
<dbReference type="Proteomes" id="UP000324832">
    <property type="component" value="Unassembled WGS sequence"/>
</dbReference>
<name>A0A5E4QLI4_9NEOP</name>
<dbReference type="Pfam" id="PF15013">
    <property type="entry name" value="CCSMST1"/>
    <property type="match status" value="1"/>
</dbReference>
<keyword evidence="1" id="KW-0812">Transmembrane</keyword>
<keyword evidence="1" id="KW-0472">Membrane</keyword>
<keyword evidence="3" id="KW-1185">Reference proteome</keyword>
<gene>
    <name evidence="2" type="ORF">LSINAPIS_LOCUS10093</name>
</gene>
<dbReference type="EMBL" id="FZQP02004000">
    <property type="protein sequence ID" value="VVC99163.1"/>
    <property type="molecule type" value="Genomic_DNA"/>
</dbReference>
<evidence type="ECO:0000313" key="2">
    <source>
        <dbReference type="EMBL" id="VVC99163.1"/>
    </source>
</evidence>
<keyword evidence="1" id="KW-1133">Transmembrane helix</keyword>
<dbReference type="PANTHER" id="PTHR35268">
    <property type="entry name" value="PROTEIN CCSMST1"/>
    <property type="match status" value="1"/>
</dbReference>
<feature type="transmembrane region" description="Helical" evidence="1">
    <location>
        <begin position="162"/>
        <end position="182"/>
    </location>
</feature>